<dbReference type="EMBL" id="JYDH01001080">
    <property type="protein sequence ID" value="KRY25244.1"/>
    <property type="molecule type" value="Genomic_DNA"/>
</dbReference>
<dbReference type="InParanoid" id="A0A0V1ALQ5"/>
<evidence type="ECO:0000313" key="2">
    <source>
        <dbReference type="EMBL" id="KRY25244.1"/>
    </source>
</evidence>
<dbReference type="EMBL" id="JYDH01001082">
    <property type="protein sequence ID" value="KRY25241.1"/>
    <property type="molecule type" value="Genomic_DNA"/>
</dbReference>
<dbReference type="Proteomes" id="UP000054776">
    <property type="component" value="Unassembled WGS sequence"/>
</dbReference>
<gene>
    <name evidence="1" type="ORF">T01_13741</name>
    <name evidence="2" type="ORF">T01_6170</name>
</gene>
<sequence length="35" mass="4087">MEDFGFNEGMLGHCVPRSCRLLEIMQVKFEAVRGW</sequence>
<name>A0A0V1ALQ5_TRISP</name>
<comment type="caution">
    <text evidence="2">The sequence shown here is derived from an EMBL/GenBank/DDBJ whole genome shotgun (WGS) entry which is preliminary data.</text>
</comment>
<reference evidence="2 3" key="1">
    <citation type="submission" date="2015-01" db="EMBL/GenBank/DDBJ databases">
        <title>Evolution of Trichinella species and genotypes.</title>
        <authorList>
            <person name="Korhonen P.K."/>
            <person name="Edoardo P."/>
            <person name="Giuseppe L.R."/>
            <person name="Gasser R.B."/>
        </authorList>
    </citation>
    <scope>NUCLEOTIDE SEQUENCE [LARGE SCALE GENOMIC DNA]</scope>
    <source>
        <strain evidence="2">ISS3</strain>
    </source>
</reference>
<keyword evidence="3" id="KW-1185">Reference proteome</keyword>
<evidence type="ECO:0000313" key="1">
    <source>
        <dbReference type="EMBL" id="KRY25241.1"/>
    </source>
</evidence>
<organism evidence="2 3">
    <name type="scientific">Trichinella spiralis</name>
    <name type="common">Trichina worm</name>
    <dbReference type="NCBI Taxonomy" id="6334"/>
    <lineage>
        <taxon>Eukaryota</taxon>
        <taxon>Metazoa</taxon>
        <taxon>Ecdysozoa</taxon>
        <taxon>Nematoda</taxon>
        <taxon>Enoplea</taxon>
        <taxon>Dorylaimia</taxon>
        <taxon>Trichinellida</taxon>
        <taxon>Trichinellidae</taxon>
        <taxon>Trichinella</taxon>
    </lineage>
</organism>
<evidence type="ECO:0000313" key="3">
    <source>
        <dbReference type="Proteomes" id="UP000054776"/>
    </source>
</evidence>
<protein>
    <submittedName>
        <fullName evidence="2">Uncharacterized protein</fullName>
    </submittedName>
</protein>
<accession>A0A0V1ALQ5</accession>
<dbReference type="AlphaFoldDB" id="A0A0V1ALQ5"/>
<proteinExistence type="predicted"/>